<accession>A0A6A2XU79</accession>
<comment type="caution">
    <text evidence="2">The sequence shown here is derived from an EMBL/GenBank/DDBJ whole genome shotgun (WGS) entry which is preliminary data.</text>
</comment>
<dbReference type="SUPFAM" id="SSF52047">
    <property type="entry name" value="RNI-like"/>
    <property type="match status" value="1"/>
</dbReference>
<sequence length="342" mass="38951">MRFWWVGENLMPPQENREWDEKDIVNETLKIYEEKGLIQPVLKKNILEPRSYKMDSIVRSCLISFTEEAGFFKYDQEGKPTMDFSAFNKTCMVRSEVAVALWFSKYLKGSDKDEESEKPKDKQFLGLPKEWLAKMTTLKVLYMGKWETTAGRPRHIEVEDIDFLKALKKMKNLRLLSLQGVSGIPKILDAVPRKLSELKKLEVLKGFVIVDTKNSCTLGDLSKLEKLRKLSINVNTTNFNINDAEESLLPPEAKKQQAPSSLATDQDNRMGPLDVFRNTVNKVLEDNANQKTTNEEDSNKKNGGVVKNSVVKNWLEVVAAVLGKSGNKQLELKGGNCRFDVK</sequence>
<dbReference type="InterPro" id="IPR032675">
    <property type="entry name" value="LRR_dom_sf"/>
</dbReference>
<feature type="region of interest" description="Disordered" evidence="1">
    <location>
        <begin position="245"/>
        <end position="271"/>
    </location>
</feature>
<organism evidence="2 3">
    <name type="scientific">Hibiscus syriacus</name>
    <name type="common">Rose of Sharon</name>
    <dbReference type="NCBI Taxonomy" id="106335"/>
    <lineage>
        <taxon>Eukaryota</taxon>
        <taxon>Viridiplantae</taxon>
        <taxon>Streptophyta</taxon>
        <taxon>Embryophyta</taxon>
        <taxon>Tracheophyta</taxon>
        <taxon>Spermatophyta</taxon>
        <taxon>Magnoliopsida</taxon>
        <taxon>eudicotyledons</taxon>
        <taxon>Gunneridae</taxon>
        <taxon>Pentapetalae</taxon>
        <taxon>rosids</taxon>
        <taxon>malvids</taxon>
        <taxon>Malvales</taxon>
        <taxon>Malvaceae</taxon>
        <taxon>Malvoideae</taxon>
        <taxon>Hibiscus</taxon>
    </lineage>
</organism>
<evidence type="ECO:0000256" key="1">
    <source>
        <dbReference type="SAM" id="MobiDB-lite"/>
    </source>
</evidence>
<protein>
    <submittedName>
        <fullName evidence="2">Uncharacterized protein</fullName>
    </submittedName>
</protein>
<evidence type="ECO:0000313" key="3">
    <source>
        <dbReference type="Proteomes" id="UP000436088"/>
    </source>
</evidence>
<dbReference type="Gene3D" id="3.80.10.10">
    <property type="entry name" value="Ribonuclease Inhibitor"/>
    <property type="match status" value="1"/>
</dbReference>
<dbReference type="Proteomes" id="UP000436088">
    <property type="component" value="Unassembled WGS sequence"/>
</dbReference>
<dbReference type="EMBL" id="VEPZ02001718">
    <property type="protein sequence ID" value="KAE8661909.1"/>
    <property type="molecule type" value="Genomic_DNA"/>
</dbReference>
<gene>
    <name evidence="2" type="ORF">F3Y22_tig00113722pilonHSYRG00291</name>
</gene>
<evidence type="ECO:0000313" key="2">
    <source>
        <dbReference type="EMBL" id="KAE8661909.1"/>
    </source>
</evidence>
<dbReference type="AlphaFoldDB" id="A0A6A2XU79"/>
<proteinExistence type="predicted"/>
<reference evidence="2" key="1">
    <citation type="submission" date="2019-09" db="EMBL/GenBank/DDBJ databases">
        <title>Draft genome information of white flower Hibiscus syriacus.</title>
        <authorList>
            <person name="Kim Y.-M."/>
        </authorList>
    </citation>
    <scope>NUCLEOTIDE SEQUENCE [LARGE SCALE GENOMIC DNA]</scope>
    <source>
        <strain evidence="2">YM2019G1</strain>
    </source>
</reference>
<feature type="region of interest" description="Disordered" evidence="1">
    <location>
        <begin position="285"/>
        <end position="304"/>
    </location>
</feature>
<name>A0A6A2XU79_HIBSY</name>
<keyword evidence="3" id="KW-1185">Reference proteome</keyword>